<dbReference type="RefSeq" id="WP_117002215.1">
    <property type="nucleotide sequence ID" value="NZ_BMJS01000009.1"/>
</dbReference>
<dbReference type="SUPFAM" id="SSF69572">
    <property type="entry name" value="Activating enzymes of the ubiquitin-like proteins"/>
    <property type="match status" value="1"/>
</dbReference>
<evidence type="ECO:0000259" key="1">
    <source>
        <dbReference type="Pfam" id="PF00899"/>
    </source>
</evidence>
<dbReference type="PANTHER" id="PTHR43267:SF1">
    <property type="entry name" value="TRNA THREONYLCARBAMOYLADENOSINE DEHYDRATASE"/>
    <property type="match status" value="1"/>
</dbReference>
<dbReference type="InterPro" id="IPR045886">
    <property type="entry name" value="ThiF/MoeB/HesA"/>
</dbReference>
<dbReference type="EMBL" id="BMJS01000009">
    <property type="protein sequence ID" value="GGF95571.1"/>
    <property type="molecule type" value="Genomic_DNA"/>
</dbReference>
<dbReference type="PANTHER" id="PTHR43267">
    <property type="entry name" value="TRNA THREONYLCARBAMOYLADENOSINE DEHYDRATASE"/>
    <property type="match status" value="1"/>
</dbReference>
<name>A0A8J2Z3Z9_9GAMM</name>
<dbReference type="InterPro" id="IPR000594">
    <property type="entry name" value="ThiF_NAD_FAD-bd"/>
</dbReference>
<dbReference type="Pfam" id="PF00899">
    <property type="entry name" value="ThiF"/>
    <property type="match status" value="1"/>
</dbReference>
<reference evidence="2" key="1">
    <citation type="journal article" date="2014" name="Int. J. Syst. Evol. Microbiol.">
        <title>Complete genome sequence of Corynebacterium casei LMG S-19264T (=DSM 44701T), isolated from a smear-ripened cheese.</title>
        <authorList>
            <consortium name="US DOE Joint Genome Institute (JGI-PGF)"/>
            <person name="Walter F."/>
            <person name="Albersmeier A."/>
            <person name="Kalinowski J."/>
            <person name="Ruckert C."/>
        </authorList>
    </citation>
    <scope>NUCLEOTIDE SEQUENCE</scope>
    <source>
        <strain evidence="2">CGMCC 1.15758</strain>
    </source>
</reference>
<dbReference type="GO" id="GO:0008641">
    <property type="term" value="F:ubiquitin-like modifier activating enzyme activity"/>
    <property type="evidence" value="ECO:0007669"/>
    <property type="project" value="InterPro"/>
</dbReference>
<dbReference type="GO" id="GO:0061503">
    <property type="term" value="F:tRNA threonylcarbamoyladenosine dehydratase"/>
    <property type="evidence" value="ECO:0007669"/>
    <property type="project" value="TreeGrafter"/>
</dbReference>
<dbReference type="Proteomes" id="UP000636949">
    <property type="component" value="Unassembled WGS sequence"/>
</dbReference>
<evidence type="ECO:0000313" key="2">
    <source>
        <dbReference type="EMBL" id="GGF95571.1"/>
    </source>
</evidence>
<proteinExistence type="predicted"/>
<accession>A0A8J2Z3Z9</accession>
<dbReference type="Gene3D" id="3.40.50.720">
    <property type="entry name" value="NAD(P)-binding Rossmann-like Domain"/>
    <property type="match status" value="1"/>
</dbReference>
<dbReference type="GO" id="GO:0061504">
    <property type="term" value="P:cyclic threonylcarbamoyladenosine biosynthetic process"/>
    <property type="evidence" value="ECO:0007669"/>
    <property type="project" value="TreeGrafter"/>
</dbReference>
<dbReference type="CDD" id="cd00755">
    <property type="entry name" value="YgdL_like"/>
    <property type="match status" value="1"/>
</dbReference>
<sequence length="247" mass="26989">MKHTGLFERTAILVNDNGIERLKTSHVLLAGVGGVGSFAAEALARAGIGEITLIDHDVVSKSNLNRQLVALNSNIGMKKAQIMRERILDINPDCKVNIIDDFIRKDDMTPIFDKHYDFVIDAIDSLVCKVAFVAYAHEHGYNVISSMGAGGKLDPTQIKVADIYQTSICKLAKFVRIRLRRLKVKKGILAVYSTESSLPPLPPEPVGGESRDRAVNGTISYMPALFGLTIAGMVIKHLVGDNLHAKQ</sequence>
<dbReference type="InterPro" id="IPR035985">
    <property type="entry name" value="Ubiquitin-activating_enz"/>
</dbReference>
<keyword evidence="3" id="KW-1185">Reference proteome</keyword>
<gene>
    <name evidence="2" type="ORF">GCM10010995_11020</name>
</gene>
<dbReference type="AlphaFoldDB" id="A0A8J2Z3Z9"/>
<comment type="caution">
    <text evidence="2">The sequence shown here is derived from an EMBL/GenBank/DDBJ whole genome shotgun (WGS) entry which is preliminary data.</text>
</comment>
<organism evidence="2 3">
    <name type="scientific">Cysteiniphilum litorale</name>
    <dbReference type="NCBI Taxonomy" id="2056700"/>
    <lineage>
        <taxon>Bacteria</taxon>
        <taxon>Pseudomonadati</taxon>
        <taxon>Pseudomonadota</taxon>
        <taxon>Gammaproteobacteria</taxon>
        <taxon>Thiotrichales</taxon>
        <taxon>Fastidiosibacteraceae</taxon>
        <taxon>Cysteiniphilum</taxon>
    </lineage>
</organism>
<dbReference type="OrthoDB" id="9804150at2"/>
<feature type="domain" description="THIF-type NAD/FAD binding fold" evidence="1">
    <location>
        <begin position="11"/>
        <end position="244"/>
    </location>
</feature>
<protein>
    <submittedName>
        <fullName evidence="2">tRNA cyclic N6-threonylcarbamoyladenosine(37) synthase TcdA</fullName>
    </submittedName>
</protein>
<evidence type="ECO:0000313" key="3">
    <source>
        <dbReference type="Proteomes" id="UP000636949"/>
    </source>
</evidence>
<reference evidence="2" key="2">
    <citation type="submission" date="2020-09" db="EMBL/GenBank/DDBJ databases">
        <authorList>
            <person name="Sun Q."/>
            <person name="Zhou Y."/>
        </authorList>
    </citation>
    <scope>NUCLEOTIDE SEQUENCE</scope>
    <source>
        <strain evidence="2">CGMCC 1.15758</strain>
    </source>
</reference>